<dbReference type="SMART" id="SM00388">
    <property type="entry name" value="HisKA"/>
    <property type="match status" value="1"/>
</dbReference>
<dbReference type="InterPro" id="IPR036097">
    <property type="entry name" value="HisK_dim/P_sf"/>
</dbReference>
<dbReference type="InterPro" id="IPR004358">
    <property type="entry name" value="Sig_transdc_His_kin-like_C"/>
</dbReference>
<evidence type="ECO:0000256" key="8">
    <source>
        <dbReference type="SAM" id="Phobius"/>
    </source>
</evidence>
<feature type="transmembrane region" description="Helical" evidence="8">
    <location>
        <begin position="80"/>
        <end position="99"/>
    </location>
</feature>
<dbReference type="PRINTS" id="PR00344">
    <property type="entry name" value="BCTRLSENSOR"/>
</dbReference>
<reference evidence="12" key="1">
    <citation type="journal article" date="2019" name="Int. J. Syst. Evol. Microbiol.">
        <title>The Global Catalogue of Microorganisms (GCM) 10K type strain sequencing project: providing services to taxonomists for standard genome sequencing and annotation.</title>
        <authorList>
            <consortium name="The Broad Institute Genomics Platform"/>
            <consortium name="The Broad Institute Genome Sequencing Center for Infectious Disease"/>
            <person name="Wu L."/>
            <person name="Ma J."/>
        </authorList>
    </citation>
    <scope>NUCLEOTIDE SEQUENCE [LARGE SCALE GENOMIC DNA]</scope>
    <source>
        <strain evidence="12">JCM 18127</strain>
    </source>
</reference>
<evidence type="ECO:0000256" key="3">
    <source>
        <dbReference type="ARBA" id="ARBA00012438"/>
    </source>
</evidence>
<evidence type="ECO:0000256" key="1">
    <source>
        <dbReference type="ARBA" id="ARBA00000085"/>
    </source>
</evidence>
<dbReference type="CDD" id="cd00082">
    <property type="entry name" value="HisKA"/>
    <property type="match status" value="1"/>
</dbReference>
<feature type="domain" description="Response regulatory" evidence="10">
    <location>
        <begin position="607"/>
        <end position="733"/>
    </location>
</feature>
<evidence type="ECO:0000313" key="11">
    <source>
        <dbReference type="EMBL" id="GAA4699905.1"/>
    </source>
</evidence>
<dbReference type="InterPro" id="IPR001789">
    <property type="entry name" value="Sig_transdc_resp-reg_receiver"/>
</dbReference>
<dbReference type="SMART" id="SM00387">
    <property type="entry name" value="HATPase_c"/>
    <property type="match status" value="1"/>
</dbReference>
<sequence length="739" mass="77377">MTQVVPSQGPAVSALTVVPVPRGWAVCGVVASASLMLVHVAAPWLVPDDLAYSLVLVLAVAGAWVGTLSQPPPRPASTMMAGGLTLWVGGEAFWILQSLQGPVPAVSVADVGYLLGYVGLVGALGSLTLRPTRDRRRPDADVALDLLTALAVSLVVIWTLVGRGVWSDTALSGLERTVLSLYPVGDAVLLALAARVALSRQSRAVAGLWVCAGVLCWLTADLLFLVQSGEDSPLVDLGWMLGVTLMASLTWRRLVVEPGAPALPAAAPVACPQRGNLLVSLASAALPLLAVPVLAVDLVTTRRERPFEATAWMTILLMLTIARAGRLLVAERRAAVELARARDEALAASRAKSQFLATVSHEIRTPLNGVLGLAGLLRATELTARQREYVEGLEQAGAGLVQVIGDVLDFSKLEAGRVELETIGFSVPEVLERVRGTVLAVALERGLRLDVSCAEDVPPRLLGDPQRLGQVLLNLAGNAVKFTHAGEVRLEASLAGREGDRALVRVEVRDTGVGIASEDLERLFQPFSQLDASTTRRFGGTGLGLAICRQLVEAMGGEIGVDSRQGAGSTFWVTVPLLVLADTADAAQATAPGPSPGPAGPAPERGRVLVVDDNDINQLVAEGMLGRLGFEVLLAGDGAAALELLQAAGSRTGEAALVAVLMDVQMPVLDGYETTARLRAHEAAAGLPRLPVIATTAGAVDGDRERALEAGMDDYVPKPLALDRLADALDRWVPAVIDR</sequence>
<keyword evidence="8" id="KW-1133">Transmembrane helix</keyword>
<feature type="transmembrane region" description="Helical" evidence="8">
    <location>
        <begin position="237"/>
        <end position="256"/>
    </location>
</feature>
<dbReference type="SUPFAM" id="SSF52172">
    <property type="entry name" value="CheY-like"/>
    <property type="match status" value="1"/>
</dbReference>
<dbReference type="Pfam" id="PF00512">
    <property type="entry name" value="HisKA"/>
    <property type="match status" value="1"/>
</dbReference>
<evidence type="ECO:0000313" key="12">
    <source>
        <dbReference type="Proteomes" id="UP001500621"/>
    </source>
</evidence>
<dbReference type="PROSITE" id="PS50110">
    <property type="entry name" value="RESPONSE_REGULATORY"/>
    <property type="match status" value="1"/>
</dbReference>
<protein>
    <recommendedName>
        <fullName evidence="3">histidine kinase</fullName>
        <ecNumber evidence="3">2.7.13.3</ecNumber>
    </recommendedName>
</protein>
<keyword evidence="4 7" id="KW-0597">Phosphoprotein</keyword>
<proteinExistence type="predicted"/>
<evidence type="ECO:0000256" key="4">
    <source>
        <dbReference type="ARBA" id="ARBA00022553"/>
    </source>
</evidence>
<feature type="transmembrane region" description="Helical" evidence="8">
    <location>
        <begin position="50"/>
        <end position="68"/>
    </location>
</feature>
<keyword evidence="8" id="KW-0472">Membrane</keyword>
<keyword evidence="8" id="KW-0812">Transmembrane</keyword>
<dbReference type="InterPro" id="IPR003594">
    <property type="entry name" value="HATPase_dom"/>
</dbReference>
<dbReference type="InterPro" id="IPR003661">
    <property type="entry name" value="HisK_dim/P_dom"/>
</dbReference>
<keyword evidence="5" id="KW-0418">Kinase</keyword>
<keyword evidence="6" id="KW-0902">Two-component regulatory system</keyword>
<evidence type="ECO:0000256" key="6">
    <source>
        <dbReference type="ARBA" id="ARBA00023012"/>
    </source>
</evidence>
<dbReference type="EMBL" id="BAABIM010000006">
    <property type="protein sequence ID" value="GAA4699905.1"/>
    <property type="molecule type" value="Genomic_DNA"/>
</dbReference>
<dbReference type="PANTHER" id="PTHR45339">
    <property type="entry name" value="HYBRID SIGNAL TRANSDUCTION HISTIDINE KINASE J"/>
    <property type="match status" value="1"/>
</dbReference>
<comment type="caution">
    <text evidence="11">The sequence shown here is derived from an EMBL/GenBank/DDBJ whole genome shotgun (WGS) entry which is preliminary data.</text>
</comment>
<feature type="transmembrane region" description="Helical" evidence="8">
    <location>
        <begin position="23"/>
        <end position="44"/>
    </location>
</feature>
<comment type="subcellular location">
    <subcellularLocation>
        <location evidence="2">Cell membrane</location>
    </subcellularLocation>
</comment>
<dbReference type="InterPro" id="IPR005467">
    <property type="entry name" value="His_kinase_dom"/>
</dbReference>
<dbReference type="Proteomes" id="UP001500621">
    <property type="component" value="Unassembled WGS sequence"/>
</dbReference>
<dbReference type="CDD" id="cd16922">
    <property type="entry name" value="HATPase_EvgS-ArcB-TorS-like"/>
    <property type="match status" value="1"/>
</dbReference>
<dbReference type="Pfam" id="PF00072">
    <property type="entry name" value="Response_reg"/>
    <property type="match status" value="1"/>
</dbReference>
<feature type="transmembrane region" description="Helical" evidence="8">
    <location>
        <begin position="205"/>
        <end position="225"/>
    </location>
</feature>
<dbReference type="InterPro" id="IPR011006">
    <property type="entry name" value="CheY-like_superfamily"/>
</dbReference>
<dbReference type="CDD" id="cd17546">
    <property type="entry name" value="REC_hyHK_CKI1_RcsC-like"/>
    <property type="match status" value="1"/>
</dbReference>
<feature type="domain" description="Histidine kinase" evidence="9">
    <location>
        <begin position="358"/>
        <end position="579"/>
    </location>
</feature>
<dbReference type="EC" id="2.7.13.3" evidence="3"/>
<feature type="transmembrane region" description="Helical" evidence="8">
    <location>
        <begin position="142"/>
        <end position="161"/>
    </location>
</feature>
<keyword evidence="12" id="KW-1185">Reference proteome</keyword>
<feature type="modified residue" description="4-aspartylphosphate" evidence="7">
    <location>
        <position position="663"/>
    </location>
</feature>
<dbReference type="RefSeq" id="WP_345273274.1">
    <property type="nucleotide sequence ID" value="NZ_BAABIM010000006.1"/>
</dbReference>
<dbReference type="PROSITE" id="PS50109">
    <property type="entry name" value="HIS_KIN"/>
    <property type="match status" value="1"/>
</dbReference>
<dbReference type="InterPro" id="IPR036890">
    <property type="entry name" value="HATPase_C_sf"/>
</dbReference>
<dbReference type="SUPFAM" id="SSF47384">
    <property type="entry name" value="Homodimeric domain of signal transducing histidine kinase"/>
    <property type="match status" value="1"/>
</dbReference>
<evidence type="ECO:0000256" key="2">
    <source>
        <dbReference type="ARBA" id="ARBA00004236"/>
    </source>
</evidence>
<dbReference type="Gene3D" id="3.30.565.10">
    <property type="entry name" value="Histidine kinase-like ATPase, C-terminal domain"/>
    <property type="match status" value="1"/>
</dbReference>
<evidence type="ECO:0000259" key="9">
    <source>
        <dbReference type="PROSITE" id="PS50109"/>
    </source>
</evidence>
<evidence type="ECO:0000256" key="5">
    <source>
        <dbReference type="ARBA" id="ARBA00022777"/>
    </source>
</evidence>
<gene>
    <name evidence="11" type="ORF">GCM10023226_43450</name>
</gene>
<comment type="catalytic activity">
    <reaction evidence="1">
        <text>ATP + protein L-histidine = ADP + protein N-phospho-L-histidine.</text>
        <dbReference type="EC" id="2.7.13.3"/>
    </reaction>
</comment>
<evidence type="ECO:0000259" key="10">
    <source>
        <dbReference type="PROSITE" id="PS50110"/>
    </source>
</evidence>
<accession>A0ABP8X350</accession>
<evidence type="ECO:0000256" key="7">
    <source>
        <dbReference type="PROSITE-ProRule" id="PRU00169"/>
    </source>
</evidence>
<dbReference type="Pfam" id="PF02518">
    <property type="entry name" value="HATPase_c"/>
    <property type="match status" value="1"/>
</dbReference>
<dbReference type="Gene3D" id="3.40.50.2300">
    <property type="match status" value="1"/>
</dbReference>
<keyword evidence="5" id="KW-0808">Transferase</keyword>
<dbReference type="SMART" id="SM00448">
    <property type="entry name" value="REC"/>
    <property type="match status" value="1"/>
</dbReference>
<organism evidence="11 12">
    <name type="scientific">Nocardioides nanhaiensis</name>
    <dbReference type="NCBI Taxonomy" id="1476871"/>
    <lineage>
        <taxon>Bacteria</taxon>
        <taxon>Bacillati</taxon>
        <taxon>Actinomycetota</taxon>
        <taxon>Actinomycetes</taxon>
        <taxon>Propionibacteriales</taxon>
        <taxon>Nocardioidaceae</taxon>
        <taxon>Nocardioides</taxon>
    </lineage>
</organism>
<dbReference type="SUPFAM" id="SSF55874">
    <property type="entry name" value="ATPase domain of HSP90 chaperone/DNA topoisomerase II/histidine kinase"/>
    <property type="match status" value="1"/>
</dbReference>
<feature type="transmembrane region" description="Helical" evidence="8">
    <location>
        <begin position="277"/>
        <end position="299"/>
    </location>
</feature>
<dbReference type="PANTHER" id="PTHR45339:SF1">
    <property type="entry name" value="HYBRID SIGNAL TRANSDUCTION HISTIDINE KINASE J"/>
    <property type="match status" value="1"/>
</dbReference>
<feature type="transmembrane region" description="Helical" evidence="8">
    <location>
        <begin position="181"/>
        <end position="198"/>
    </location>
</feature>
<feature type="transmembrane region" description="Helical" evidence="8">
    <location>
        <begin position="111"/>
        <end position="130"/>
    </location>
</feature>
<dbReference type="Gene3D" id="1.10.287.130">
    <property type="match status" value="1"/>
</dbReference>
<name>A0ABP8X350_9ACTN</name>